<dbReference type="PANTHER" id="PTHR41774:SF1">
    <property type="entry name" value="NGG1P INTERACTING FACTOR NIF3"/>
    <property type="match status" value="1"/>
</dbReference>
<dbReference type="PANTHER" id="PTHR41774">
    <property type="match status" value="1"/>
</dbReference>
<evidence type="ECO:0000313" key="2">
    <source>
        <dbReference type="EMBL" id="KZS88209.1"/>
    </source>
</evidence>
<dbReference type="Gene3D" id="3.30.70.120">
    <property type="match status" value="1"/>
</dbReference>
<organism evidence="2 3">
    <name type="scientific">Sistotremastrum niveocremeum HHB9708</name>
    <dbReference type="NCBI Taxonomy" id="1314777"/>
    <lineage>
        <taxon>Eukaryota</taxon>
        <taxon>Fungi</taxon>
        <taxon>Dikarya</taxon>
        <taxon>Basidiomycota</taxon>
        <taxon>Agaricomycotina</taxon>
        <taxon>Agaricomycetes</taxon>
        <taxon>Sistotremastrales</taxon>
        <taxon>Sistotremastraceae</taxon>
        <taxon>Sertulicium</taxon>
        <taxon>Sertulicium niveocremeum</taxon>
    </lineage>
</organism>
<evidence type="ECO:0000313" key="3">
    <source>
        <dbReference type="Proteomes" id="UP000076722"/>
    </source>
</evidence>
<reference evidence="2 3" key="1">
    <citation type="journal article" date="2016" name="Mol. Biol. Evol.">
        <title>Comparative Genomics of Early-Diverging Mushroom-Forming Fungi Provides Insights into the Origins of Lignocellulose Decay Capabilities.</title>
        <authorList>
            <person name="Nagy L.G."/>
            <person name="Riley R."/>
            <person name="Tritt A."/>
            <person name="Adam C."/>
            <person name="Daum C."/>
            <person name="Floudas D."/>
            <person name="Sun H."/>
            <person name="Yadav J.S."/>
            <person name="Pangilinan J."/>
            <person name="Larsson K.H."/>
            <person name="Matsuura K."/>
            <person name="Barry K."/>
            <person name="Labutti K."/>
            <person name="Kuo R."/>
            <person name="Ohm R.A."/>
            <person name="Bhattacharya S.S."/>
            <person name="Shirouzu T."/>
            <person name="Yoshinaga Y."/>
            <person name="Martin F.M."/>
            <person name="Grigoriev I.V."/>
            <person name="Hibbett D.S."/>
        </authorList>
    </citation>
    <scope>NUCLEOTIDE SEQUENCE [LARGE SCALE GENOMIC DNA]</scope>
    <source>
        <strain evidence="2 3">HHB9708</strain>
    </source>
</reference>
<dbReference type="SUPFAM" id="SSF102705">
    <property type="entry name" value="NIF3 (NGG1p interacting factor 3)-like"/>
    <property type="match status" value="1"/>
</dbReference>
<sequence>MPPIKFKLIFFTPRANTKAILDHLFDTQPQSVGGYDKYSRCAFVSPGIGELKSLSISLGQFLPGPGSNPTIGEPGKMEYVEEDRVEVQVVDKGERIELKKAVEELKKVHPYEEVAYEVHRLEDI</sequence>
<gene>
    <name evidence="2" type="ORF">SISNIDRAFT_446202</name>
</gene>
<proteinExistence type="predicted"/>
<accession>A0A164NZS2</accession>
<evidence type="ECO:0000256" key="1">
    <source>
        <dbReference type="ARBA" id="ARBA00020998"/>
    </source>
</evidence>
<dbReference type="Proteomes" id="UP000076722">
    <property type="component" value="Unassembled WGS sequence"/>
</dbReference>
<dbReference type="EMBL" id="KV419439">
    <property type="protein sequence ID" value="KZS88209.1"/>
    <property type="molecule type" value="Genomic_DNA"/>
</dbReference>
<dbReference type="OrthoDB" id="15981at2759"/>
<dbReference type="AlphaFoldDB" id="A0A164NZS2"/>
<dbReference type="InterPro" id="IPR015867">
    <property type="entry name" value="N-reg_PII/ATP_PRibTrfase_C"/>
</dbReference>
<protein>
    <recommendedName>
        <fullName evidence="1">ATP phosphoribosyltransferase</fullName>
    </recommendedName>
</protein>
<name>A0A164NZS2_9AGAM</name>
<keyword evidence="3" id="KW-1185">Reference proteome</keyword>
<dbReference type="STRING" id="1314777.A0A164NZS2"/>
<dbReference type="InterPro" id="IPR036069">
    <property type="entry name" value="DUF34/NIF3_sf"/>
</dbReference>